<dbReference type="InterPro" id="IPR050185">
    <property type="entry name" value="Ub_carboxyl-term_hydrolase"/>
</dbReference>
<keyword evidence="8" id="KW-0677">Repeat</keyword>
<evidence type="ECO:0000256" key="12">
    <source>
        <dbReference type="PROSITE-ProRule" id="PRU00502"/>
    </source>
</evidence>
<feature type="compositionally biased region" description="Polar residues" evidence="14">
    <location>
        <begin position="356"/>
        <end position="372"/>
    </location>
</feature>
<keyword evidence="11" id="KW-0206">Cytoskeleton</keyword>
<feature type="domain" description="USP" evidence="15">
    <location>
        <begin position="153"/>
        <end position="638"/>
    </location>
</feature>
<dbReference type="PROSITE" id="PS00973">
    <property type="entry name" value="USP_2"/>
    <property type="match status" value="1"/>
</dbReference>
<dbReference type="GO" id="GO:0005813">
    <property type="term" value="C:centrosome"/>
    <property type="evidence" value="ECO:0007669"/>
    <property type="project" value="UniProtKB-SubCell"/>
</dbReference>
<comment type="caution">
    <text evidence="18">The sequence shown here is derived from an EMBL/GenBank/DDBJ whole genome shotgun (WGS) entry which is preliminary data.</text>
</comment>
<dbReference type="PANTHER" id="PTHR21646">
    <property type="entry name" value="UBIQUITIN CARBOXYL-TERMINAL HYDROLASE"/>
    <property type="match status" value="1"/>
</dbReference>
<feature type="domain" description="DUSP" evidence="17">
    <location>
        <begin position="747"/>
        <end position="849"/>
    </location>
</feature>
<dbReference type="GO" id="GO:0016579">
    <property type="term" value="P:protein deubiquitination"/>
    <property type="evidence" value="ECO:0007669"/>
    <property type="project" value="InterPro"/>
</dbReference>
<evidence type="ECO:0000256" key="3">
    <source>
        <dbReference type="ARBA" id="ARBA00004556"/>
    </source>
</evidence>
<dbReference type="InterPro" id="IPR038765">
    <property type="entry name" value="Papain-like_cys_pep_sf"/>
</dbReference>
<evidence type="ECO:0000256" key="10">
    <source>
        <dbReference type="ARBA" id="ARBA00022833"/>
    </source>
</evidence>
<dbReference type="Pfam" id="PF06337">
    <property type="entry name" value="DUSP"/>
    <property type="match status" value="2"/>
</dbReference>
<dbReference type="Pfam" id="PF02148">
    <property type="entry name" value="zf-UBP"/>
    <property type="match status" value="1"/>
</dbReference>
<dbReference type="Pfam" id="PF00443">
    <property type="entry name" value="UCH"/>
    <property type="match status" value="1"/>
</dbReference>
<name>A0AA88HY65_ARTSF</name>
<dbReference type="GO" id="GO:0004843">
    <property type="term" value="F:cysteine-type deubiquitinase activity"/>
    <property type="evidence" value="ECO:0007669"/>
    <property type="project" value="UniProtKB-UniRule"/>
</dbReference>
<comment type="catalytic activity">
    <reaction evidence="1 13">
        <text>Thiol-dependent hydrolysis of ester, thioester, amide, peptide and isopeptide bonds formed by the C-terminal Gly of ubiquitin (a 76-residue protein attached to proteins as an intracellular targeting signal).</text>
        <dbReference type="EC" id="3.4.19.12"/>
    </reaction>
</comment>
<dbReference type="GO" id="GO:0048471">
    <property type="term" value="C:perinuclear region of cytoplasm"/>
    <property type="evidence" value="ECO:0007669"/>
    <property type="project" value="UniProtKB-SubCell"/>
</dbReference>
<dbReference type="EMBL" id="JAVRJZ010000007">
    <property type="protein sequence ID" value="KAK2720325.1"/>
    <property type="molecule type" value="Genomic_DNA"/>
</dbReference>
<sequence>MAGESRDQTVYKSFCSHVSTVESLEALQQWIIQKGAELDCKWCGTIRNNHWLCLSPGCFSIGCGDSVQDHSTAHFEQCSDHCLQLNLSSSRIWCYVCHSEVLIESNSPAPPKELRELVLTQLARNNKTNVTEESVVEEPYEEYVIEGTRKGLFGLSNLGNTCYLNAALQALLNCPELTQYFIACKGFVIGAVGTKSDGKASLARNYMQLVHHIWVDGSTKEYVAPTGVLHAIKQANPAFRGFHQHDSQELLRCFMDQMHEELKQPIRELENETPSLDISDQSEAEFETCDSGLSDVSASESDDSSVKKKKIRKSNEERERFRNYKRMRRERLNSGSEDGEFCDAVSDVPSLESDQELLSMSSESSPVRSQAPSRGESMMPLCRDLATAQLPENGDRSAPKPTRYRSIISDTFDGRIISTVQCLTCLRASSNLETFQDLSLPIPTKEQVNLIQNNMSSFQQSVSIMEKHLLQGWLYWLWSWTFGWFSGPTVSLYDCLSGFFGSDELKGDNMYSCERCKKLRNGIKKATLMELPEVLTVHLKRFRHEMNCSTKISNRVTFPLTGLNLRPYACSDSPSRVMTYDLVGVIVHHGTVGGGHYTAYALNNITKSWYEYDDNIVRQVSPETVENCQAYVLFYRKSCANTCAELASLNQVLSQMPSRKPNPGLVQFFISRQWLNKLKHFAEPGPIDNTDFLCKHGGIHPKIVPRVSELISTMTENTWEHLHSRFGGGPPCNALSECGLCRIEQEHLEIRRRRELEEYQKLAKSSSANNPTEAVMALSMNWFRHWENFVCSRTDSIPNPVDNRHIAIFKDNHYFLRRGSNHLQVSESVWKFFVEIYGGEPELRIRPATSPPKQRQRRSDEWQSLGRVSFRNSENAD</sequence>
<dbReference type="InterPro" id="IPR013083">
    <property type="entry name" value="Znf_RING/FYVE/PHD"/>
</dbReference>
<dbReference type="SMART" id="SM00695">
    <property type="entry name" value="DUSP"/>
    <property type="match status" value="2"/>
</dbReference>
<feature type="region of interest" description="Disordered" evidence="14">
    <location>
        <begin position="352"/>
        <end position="376"/>
    </location>
</feature>
<dbReference type="Gene3D" id="3.30.2230.10">
    <property type="entry name" value="DUSP-like"/>
    <property type="match status" value="2"/>
</dbReference>
<evidence type="ECO:0000256" key="9">
    <source>
        <dbReference type="ARBA" id="ARBA00022771"/>
    </source>
</evidence>
<gene>
    <name evidence="18" type="ORF">QYM36_004270</name>
</gene>
<dbReference type="Proteomes" id="UP001187531">
    <property type="component" value="Unassembled WGS sequence"/>
</dbReference>
<dbReference type="GO" id="GO:0008270">
    <property type="term" value="F:zinc ion binding"/>
    <property type="evidence" value="ECO:0007669"/>
    <property type="project" value="UniProtKB-KW"/>
</dbReference>
<evidence type="ECO:0000256" key="8">
    <source>
        <dbReference type="ARBA" id="ARBA00022737"/>
    </source>
</evidence>
<dbReference type="SMART" id="SM00290">
    <property type="entry name" value="ZnF_UBP"/>
    <property type="match status" value="1"/>
</dbReference>
<evidence type="ECO:0000256" key="2">
    <source>
        <dbReference type="ARBA" id="ARBA00004300"/>
    </source>
</evidence>
<dbReference type="SUPFAM" id="SSF57850">
    <property type="entry name" value="RING/U-box"/>
    <property type="match status" value="1"/>
</dbReference>
<dbReference type="InterPro" id="IPR001394">
    <property type="entry name" value="Peptidase_C19_UCH"/>
</dbReference>
<reference evidence="18" key="1">
    <citation type="submission" date="2023-07" db="EMBL/GenBank/DDBJ databases">
        <title>Chromosome-level genome assembly of Artemia franciscana.</title>
        <authorList>
            <person name="Jo E."/>
        </authorList>
    </citation>
    <scope>NUCLEOTIDE SEQUENCE</scope>
    <source>
        <tissue evidence="18">Whole body</tissue>
    </source>
</reference>
<evidence type="ECO:0000313" key="19">
    <source>
        <dbReference type="Proteomes" id="UP001187531"/>
    </source>
</evidence>
<dbReference type="InterPro" id="IPR035927">
    <property type="entry name" value="DUSP-like_sf"/>
</dbReference>
<dbReference type="SUPFAM" id="SSF143791">
    <property type="entry name" value="DUSP-like"/>
    <property type="match status" value="2"/>
</dbReference>
<evidence type="ECO:0000256" key="13">
    <source>
        <dbReference type="RuleBase" id="RU366025"/>
    </source>
</evidence>
<dbReference type="InterPro" id="IPR028889">
    <property type="entry name" value="USP"/>
</dbReference>
<evidence type="ECO:0000259" key="16">
    <source>
        <dbReference type="PROSITE" id="PS50271"/>
    </source>
</evidence>
<keyword evidence="10" id="KW-0862">Zinc</keyword>
<dbReference type="InterPro" id="IPR001607">
    <property type="entry name" value="Znf_UBP"/>
</dbReference>
<evidence type="ECO:0000256" key="1">
    <source>
        <dbReference type="ARBA" id="ARBA00000707"/>
    </source>
</evidence>
<comment type="similarity">
    <text evidence="4">Belongs to the peptidase C19 family. USP20/USP33 subfamily.</text>
</comment>
<dbReference type="InterPro" id="IPR018200">
    <property type="entry name" value="USP_CS"/>
</dbReference>
<feature type="domain" description="DUSP" evidence="17">
    <location>
        <begin position="640"/>
        <end position="738"/>
    </location>
</feature>
<evidence type="ECO:0000256" key="14">
    <source>
        <dbReference type="SAM" id="MobiDB-lite"/>
    </source>
</evidence>
<feature type="region of interest" description="Disordered" evidence="14">
    <location>
        <begin position="845"/>
        <end position="877"/>
    </location>
</feature>
<keyword evidence="13" id="KW-0833">Ubl conjugation pathway</keyword>
<feature type="region of interest" description="Disordered" evidence="14">
    <location>
        <begin position="270"/>
        <end position="315"/>
    </location>
</feature>
<dbReference type="PROSITE" id="PS50271">
    <property type="entry name" value="ZF_UBP"/>
    <property type="match status" value="1"/>
</dbReference>
<dbReference type="PROSITE" id="PS50235">
    <property type="entry name" value="USP_3"/>
    <property type="match status" value="1"/>
</dbReference>
<keyword evidence="13" id="KW-0788">Thiol protease</keyword>
<dbReference type="PANTHER" id="PTHR21646:SF86">
    <property type="entry name" value="UBIQUITIN CARBOXYL-TERMINAL HYDROLASE"/>
    <property type="match status" value="1"/>
</dbReference>
<dbReference type="Gene3D" id="3.90.70.10">
    <property type="entry name" value="Cysteine proteinases"/>
    <property type="match status" value="1"/>
</dbReference>
<keyword evidence="7" id="KW-0479">Metal-binding</keyword>
<dbReference type="GO" id="GO:0006897">
    <property type="term" value="P:endocytosis"/>
    <property type="evidence" value="ECO:0007669"/>
    <property type="project" value="UniProtKB-KW"/>
</dbReference>
<dbReference type="PROSITE" id="PS00972">
    <property type="entry name" value="USP_1"/>
    <property type="match status" value="1"/>
</dbReference>
<dbReference type="AlphaFoldDB" id="A0AA88HY65"/>
<keyword evidence="5" id="KW-0963">Cytoplasm</keyword>
<dbReference type="EC" id="3.4.19.12" evidence="13"/>
<protein>
    <recommendedName>
        <fullName evidence="13">Ubiquitin carboxyl-terminal hydrolase</fullName>
        <ecNumber evidence="13">3.4.19.12</ecNumber>
    </recommendedName>
</protein>
<evidence type="ECO:0000256" key="6">
    <source>
        <dbReference type="ARBA" id="ARBA00022583"/>
    </source>
</evidence>
<comment type="subcellular location">
    <subcellularLocation>
        <location evidence="2">Cytoplasm</location>
        <location evidence="2">Cytoskeleton</location>
        <location evidence="2">Microtubule organizing center</location>
        <location evidence="2">Centrosome</location>
    </subcellularLocation>
    <subcellularLocation>
        <location evidence="3">Cytoplasm</location>
        <location evidence="3">Perinuclear region</location>
    </subcellularLocation>
</comment>
<evidence type="ECO:0000256" key="7">
    <source>
        <dbReference type="ARBA" id="ARBA00022723"/>
    </source>
</evidence>
<dbReference type="PROSITE" id="PS51283">
    <property type="entry name" value="DUSP"/>
    <property type="match status" value="2"/>
</dbReference>
<keyword evidence="6" id="KW-0254">Endocytosis</keyword>
<dbReference type="GO" id="GO:0006508">
    <property type="term" value="P:proteolysis"/>
    <property type="evidence" value="ECO:0007669"/>
    <property type="project" value="UniProtKB-KW"/>
</dbReference>
<accession>A0AA88HY65</accession>
<evidence type="ECO:0000256" key="4">
    <source>
        <dbReference type="ARBA" id="ARBA00008269"/>
    </source>
</evidence>
<evidence type="ECO:0000259" key="17">
    <source>
        <dbReference type="PROSITE" id="PS51283"/>
    </source>
</evidence>
<feature type="domain" description="UBP-type" evidence="16">
    <location>
        <begin position="13"/>
        <end position="121"/>
    </location>
</feature>
<organism evidence="18 19">
    <name type="scientific">Artemia franciscana</name>
    <name type="common">Brine shrimp</name>
    <name type="synonym">Artemia sanfranciscana</name>
    <dbReference type="NCBI Taxonomy" id="6661"/>
    <lineage>
        <taxon>Eukaryota</taxon>
        <taxon>Metazoa</taxon>
        <taxon>Ecdysozoa</taxon>
        <taxon>Arthropoda</taxon>
        <taxon>Crustacea</taxon>
        <taxon>Branchiopoda</taxon>
        <taxon>Anostraca</taxon>
        <taxon>Artemiidae</taxon>
        <taxon>Artemia</taxon>
    </lineage>
</organism>
<evidence type="ECO:0000256" key="11">
    <source>
        <dbReference type="ARBA" id="ARBA00023212"/>
    </source>
</evidence>
<keyword evidence="13" id="KW-0645">Protease</keyword>
<proteinExistence type="inferred from homology"/>
<dbReference type="Gene3D" id="3.30.40.10">
    <property type="entry name" value="Zinc/RING finger domain, C3HC4 (zinc finger)"/>
    <property type="match status" value="1"/>
</dbReference>
<evidence type="ECO:0000259" key="15">
    <source>
        <dbReference type="PROSITE" id="PS50235"/>
    </source>
</evidence>
<dbReference type="CDD" id="cd02674">
    <property type="entry name" value="Peptidase_C19R"/>
    <property type="match status" value="1"/>
</dbReference>
<evidence type="ECO:0000256" key="5">
    <source>
        <dbReference type="ARBA" id="ARBA00022490"/>
    </source>
</evidence>
<dbReference type="InterPro" id="IPR006615">
    <property type="entry name" value="Pept_C19_DUSP"/>
</dbReference>
<keyword evidence="19" id="KW-1185">Reference proteome</keyword>
<keyword evidence="9 12" id="KW-0863">Zinc-finger</keyword>
<dbReference type="SUPFAM" id="SSF54001">
    <property type="entry name" value="Cysteine proteinases"/>
    <property type="match status" value="1"/>
</dbReference>
<keyword evidence="13" id="KW-0378">Hydrolase</keyword>
<evidence type="ECO:0000313" key="18">
    <source>
        <dbReference type="EMBL" id="KAK2720325.1"/>
    </source>
</evidence>